<dbReference type="KEGG" id="fox:FOXG_19907"/>
<reference evidence="1" key="2">
    <citation type="journal article" date="2010" name="Nature">
        <title>Comparative genomics reveals mobile pathogenicity chromosomes in Fusarium.</title>
        <authorList>
            <person name="Ma L.J."/>
            <person name="van der Does H.C."/>
            <person name="Borkovich K.A."/>
            <person name="Coleman J.J."/>
            <person name="Daboussi M.J."/>
            <person name="Di Pietro A."/>
            <person name="Dufresne M."/>
            <person name="Freitag M."/>
            <person name="Grabherr M."/>
            <person name="Henrissat B."/>
            <person name="Houterman P.M."/>
            <person name="Kang S."/>
            <person name="Shim W.B."/>
            <person name="Woloshuk C."/>
            <person name="Xie X."/>
            <person name="Xu J.R."/>
            <person name="Antoniw J."/>
            <person name="Baker S.E."/>
            <person name="Bluhm B.H."/>
            <person name="Breakspear A."/>
            <person name="Brown D.W."/>
            <person name="Butchko R.A."/>
            <person name="Chapman S."/>
            <person name="Coulson R."/>
            <person name="Coutinho P.M."/>
            <person name="Danchin E.G."/>
            <person name="Diener A."/>
            <person name="Gale L.R."/>
            <person name="Gardiner D.M."/>
            <person name="Goff S."/>
            <person name="Hammond-Kosack K.E."/>
            <person name="Hilburn K."/>
            <person name="Hua-Van A."/>
            <person name="Jonkers W."/>
            <person name="Kazan K."/>
            <person name="Kodira C.D."/>
            <person name="Koehrsen M."/>
            <person name="Kumar L."/>
            <person name="Lee Y.H."/>
            <person name="Li L."/>
            <person name="Manners J.M."/>
            <person name="Miranda-Saavedra D."/>
            <person name="Mukherjee M."/>
            <person name="Park G."/>
            <person name="Park J."/>
            <person name="Park S.Y."/>
            <person name="Proctor R.H."/>
            <person name="Regev A."/>
            <person name="Ruiz-Roldan M.C."/>
            <person name="Sain D."/>
            <person name="Sakthikumar S."/>
            <person name="Sykes S."/>
            <person name="Schwartz D.C."/>
            <person name="Turgeon B.G."/>
            <person name="Wapinski I."/>
            <person name="Yoder O."/>
            <person name="Young S."/>
            <person name="Zeng Q."/>
            <person name="Zhou S."/>
            <person name="Galagan J."/>
            <person name="Cuomo C.A."/>
            <person name="Kistler H.C."/>
            <person name="Rep M."/>
        </authorList>
    </citation>
    <scope>NUCLEOTIDE SEQUENCE [LARGE SCALE GENOMIC DNA]</scope>
    <source>
        <strain evidence="1">4287</strain>
    </source>
</reference>
<dbReference type="VEuPathDB" id="FungiDB:FOXG_19907"/>
<gene>
    <name evidence="1" type="ORF">FOXG_19907</name>
</gene>
<dbReference type="Proteomes" id="UP000009097">
    <property type="component" value="Unassembled WGS sequence"/>
</dbReference>
<dbReference type="RefSeq" id="XP_018245809.1">
    <property type="nucleotide sequence ID" value="XM_018400185.1"/>
</dbReference>
<dbReference type="EMBL" id="DS231705">
    <property type="protein sequence ID" value="KNB07764.1"/>
    <property type="molecule type" value="Genomic_DNA"/>
</dbReference>
<dbReference type="GeneID" id="28960613"/>
<evidence type="ECO:0000313" key="1">
    <source>
        <dbReference type="EMBL" id="KNB07764.1"/>
    </source>
</evidence>
<evidence type="ECO:0000313" key="2">
    <source>
        <dbReference type="Proteomes" id="UP000009097"/>
    </source>
</evidence>
<protein>
    <submittedName>
        <fullName evidence="1">Uncharacterized protein</fullName>
    </submittedName>
</protein>
<accession>A0A0J9V8F4</accession>
<dbReference type="AlphaFoldDB" id="A0A0J9V8F4"/>
<proteinExistence type="predicted"/>
<name>A0A0J9V8F4_FUSO4</name>
<reference evidence="1" key="1">
    <citation type="submission" date="2007-04" db="EMBL/GenBank/DDBJ databases">
        <authorList>
            <consortium name="The Broad Institute Genome Sequencing Platform"/>
            <person name="Birren B."/>
            <person name="Lander E."/>
            <person name="Galagan J."/>
            <person name="Nusbaum C."/>
            <person name="Devon K."/>
            <person name="Ma L.-J."/>
            <person name="Jaffe D."/>
            <person name="Butler J."/>
            <person name="Alvarez P."/>
            <person name="Gnerre S."/>
            <person name="Grabherr M."/>
            <person name="Kleber M."/>
            <person name="Mauceli E."/>
            <person name="Brockman W."/>
            <person name="MacCallum I.A."/>
            <person name="Young S."/>
            <person name="LaButti K."/>
            <person name="DeCaprio D."/>
            <person name="Crawford M."/>
            <person name="Koehrsen M."/>
            <person name="Engels R."/>
            <person name="Montgomery P."/>
            <person name="Pearson M."/>
            <person name="Howarth C."/>
            <person name="Larson L."/>
            <person name="White J."/>
            <person name="O'Leary S."/>
            <person name="Kodira C."/>
            <person name="Zeng Q."/>
            <person name="Yandava C."/>
            <person name="Alvarado L."/>
            <person name="Kistler C."/>
            <person name="Shim W.-B."/>
            <person name="Kang S."/>
            <person name="Woloshuk C."/>
        </authorList>
    </citation>
    <scope>NUCLEOTIDE SEQUENCE</scope>
    <source>
        <strain evidence="1">4287</strain>
    </source>
</reference>
<sequence>MPNLTHDIELPYLLRRPQLVPPPYVLCRFSVSARILAIRPAPLRSESESSDSLSASVSPGMRNASTSLGCVFFFSRRLAFFCARTALLLFRRLISWFCMASSTNVSSAFFFAVKSGIGEPASLENFIVRLYQKLLCCLLVLIPLCSSSAATACDSRSLRDAGVLQSISQLYF</sequence>
<organism evidence="1 2">
    <name type="scientific">Fusarium oxysporum f. sp. lycopersici (strain 4287 / CBS 123668 / FGSC 9935 / NRRL 34936)</name>
    <name type="common">Fusarium vascular wilt of tomato</name>
    <dbReference type="NCBI Taxonomy" id="426428"/>
    <lineage>
        <taxon>Eukaryota</taxon>
        <taxon>Fungi</taxon>
        <taxon>Dikarya</taxon>
        <taxon>Ascomycota</taxon>
        <taxon>Pezizomycotina</taxon>
        <taxon>Sordariomycetes</taxon>
        <taxon>Hypocreomycetidae</taxon>
        <taxon>Hypocreales</taxon>
        <taxon>Nectriaceae</taxon>
        <taxon>Fusarium</taxon>
        <taxon>Fusarium oxysporum species complex</taxon>
    </lineage>
</organism>